<proteinExistence type="predicted"/>
<comment type="caution">
    <text evidence="2">The sequence shown here is derived from an EMBL/GenBank/DDBJ whole genome shotgun (WGS) entry which is preliminary data.</text>
</comment>
<evidence type="ECO:0000313" key="3">
    <source>
        <dbReference type="Proteomes" id="UP000494165"/>
    </source>
</evidence>
<organism evidence="2 3">
    <name type="scientific">Cloeon dipterum</name>
    <dbReference type="NCBI Taxonomy" id="197152"/>
    <lineage>
        <taxon>Eukaryota</taxon>
        <taxon>Metazoa</taxon>
        <taxon>Ecdysozoa</taxon>
        <taxon>Arthropoda</taxon>
        <taxon>Hexapoda</taxon>
        <taxon>Insecta</taxon>
        <taxon>Pterygota</taxon>
        <taxon>Palaeoptera</taxon>
        <taxon>Ephemeroptera</taxon>
        <taxon>Pisciforma</taxon>
        <taxon>Baetidae</taxon>
        <taxon>Cloeon</taxon>
    </lineage>
</organism>
<gene>
    <name evidence="2" type="ORF">CLODIP_2_CD00170</name>
</gene>
<feature type="region of interest" description="Disordered" evidence="1">
    <location>
        <begin position="35"/>
        <end position="63"/>
    </location>
</feature>
<keyword evidence="3" id="KW-1185">Reference proteome</keyword>
<sequence>MDGHDGLLHYQMSQLAASAGFNPQPHLEQAVADESYGARGRGSGRGRGGGPSRGAARHRRTRTCRQRADLLDGLLEILAGRMAHPDAHPASAEGDQQDNLTRQLAAVNANLTETNTVIRIGAQEMFHLRHRVTSLVLPTLQSIAQEIGKNTSVIADMCALLREEGWVGAWVRGCSRALREQLNKSRERRTLRPFDCDPRLQLDRAFQSAGKLFALQYYVKCLKFSTFAGIWFARLLISWLTDRSEDRGPGGASQIKGC</sequence>
<name>A0A8S1DIQ8_9INSE</name>
<protein>
    <submittedName>
        <fullName evidence="2">Uncharacterized protein</fullName>
    </submittedName>
</protein>
<accession>A0A8S1DIQ8</accession>
<evidence type="ECO:0000313" key="2">
    <source>
        <dbReference type="EMBL" id="CAB3377783.1"/>
    </source>
</evidence>
<reference evidence="2 3" key="1">
    <citation type="submission" date="2020-04" db="EMBL/GenBank/DDBJ databases">
        <authorList>
            <person name="Alioto T."/>
            <person name="Alioto T."/>
            <person name="Gomez Garrido J."/>
        </authorList>
    </citation>
    <scope>NUCLEOTIDE SEQUENCE [LARGE SCALE GENOMIC DNA]</scope>
</reference>
<dbReference type="AlphaFoldDB" id="A0A8S1DIQ8"/>
<evidence type="ECO:0000256" key="1">
    <source>
        <dbReference type="SAM" id="MobiDB-lite"/>
    </source>
</evidence>
<dbReference type="Proteomes" id="UP000494165">
    <property type="component" value="Unassembled WGS sequence"/>
</dbReference>
<feature type="compositionally biased region" description="Gly residues" evidence="1">
    <location>
        <begin position="39"/>
        <end position="52"/>
    </location>
</feature>
<dbReference type="EMBL" id="CADEPI010000151">
    <property type="protein sequence ID" value="CAB3377783.1"/>
    <property type="molecule type" value="Genomic_DNA"/>
</dbReference>